<keyword evidence="2" id="KW-1185">Reference proteome</keyword>
<dbReference type="Proteomes" id="UP000593575">
    <property type="component" value="Unassembled WGS sequence"/>
</dbReference>
<sequence length="27" mass="2879">MGVDEGMKLLRALLVSKTVLTTVFAGK</sequence>
<evidence type="ECO:0000313" key="1">
    <source>
        <dbReference type="EMBL" id="MBA0841590.1"/>
    </source>
</evidence>
<name>A0A7J9K577_9ROSI</name>
<protein>
    <submittedName>
        <fullName evidence="1">Uncharacterized protein</fullName>
    </submittedName>
</protein>
<gene>
    <name evidence="1" type="ORF">Goarm_004074</name>
</gene>
<evidence type="ECO:0000313" key="2">
    <source>
        <dbReference type="Proteomes" id="UP000593575"/>
    </source>
</evidence>
<dbReference type="EMBL" id="JABFAE010000011">
    <property type="protein sequence ID" value="MBA0841590.1"/>
    <property type="molecule type" value="Genomic_DNA"/>
</dbReference>
<comment type="caution">
    <text evidence="1">The sequence shown here is derived from an EMBL/GenBank/DDBJ whole genome shotgun (WGS) entry which is preliminary data.</text>
</comment>
<organism evidence="1 2">
    <name type="scientific">Gossypium armourianum</name>
    <dbReference type="NCBI Taxonomy" id="34283"/>
    <lineage>
        <taxon>Eukaryota</taxon>
        <taxon>Viridiplantae</taxon>
        <taxon>Streptophyta</taxon>
        <taxon>Embryophyta</taxon>
        <taxon>Tracheophyta</taxon>
        <taxon>Spermatophyta</taxon>
        <taxon>Magnoliopsida</taxon>
        <taxon>eudicotyledons</taxon>
        <taxon>Gunneridae</taxon>
        <taxon>Pentapetalae</taxon>
        <taxon>rosids</taxon>
        <taxon>malvids</taxon>
        <taxon>Malvales</taxon>
        <taxon>Malvaceae</taxon>
        <taxon>Malvoideae</taxon>
        <taxon>Gossypium</taxon>
    </lineage>
</organism>
<dbReference type="AlphaFoldDB" id="A0A7J9K577"/>
<proteinExistence type="predicted"/>
<reference evidence="1 2" key="1">
    <citation type="journal article" date="2019" name="Genome Biol. Evol.">
        <title>Insights into the evolution of the New World diploid cottons (Gossypium, subgenus Houzingenia) based on genome sequencing.</title>
        <authorList>
            <person name="Grover C.E."/>
            <person name="Arick M.A. 2nd"/>
            <person name="Thrash A."/>
            <person name="Conover J.L."/>
            <person name="Sanders W.S."/>
            <person name="Peterson D.G."/>
            <person name="Frelichowski J.E."/>
            <person name="Scheffler J.A."/>
            <person name="Scheffler B.E."/>
            <person name="Wendel J.F."/>
        </authorList>
    </citation>
    <scope>NUCLEOTIDE SEQUENCE [LARGE SCALE GENOMIC DNA]</scope>
    <source>
        <strain evidence="1">6</strain>
        <tissue evidence="1">Leaf</tissue>
    </source>
</reference>
<accession>A0A7J9K577</accession>